<dbReference type="InterPro" id="IPR037997">
    <property type="entry name" value="Dgk1-like"/>
</dbReference>
<evidence type="ECO:0000256" key="1">
    <source>
        <dbReference type="SAM" id="Phobius"/>
    </source>
</evidence>
<proteinExistence type="predicted"/>
<dbReference type="AlphaFoldDB" id="X0XZY2"/>
<keyword evidence="1" id="KW-0472">Membrane</keyword>
<dbReference type="EMBL" id="BARS01043889">
    <property type="protein sequence ID" value="GAG30271.1"/>
    <property type="molecule type" value="Genomic_DNA"/>
</dbReference>
<sequence length="193" mass="20701">MALSFLKESIRKGVHFVSLSIPIIYFFVSKELALFILAPIAAVSLFLDLMRFNHWFGYGVQKKLIGPILRDHEEGHFTGGTYLLVTSLVAIAIFDKIVAVAAIAFIIFGDIAAALVGKKWGRIHYSHKSVEGSLACLGICMVVALLIPGLPLKVGFIGAGVATVAEAASTKVDDNLMVILCSGIVMQILISAL</sequence>
<protein>
    <recommendedName>
        <fullName evidence="3">Phosphatidate cytidylyltransferase</fullName>
    </recommendedName>
</protein>
<gene>
    <name evidence="2" type="ORF">S01H1_66383</name>
</gene>
<evidence type="ECO:0008006" key="3">
    <source>
        <dbReference type="Google" id="ProtNLM"/>
    </source>
</evidence>
<keyword evidence="1" id="KW-0812">Transmembrane</keyword>
<reference evidence="2" key="1">
    <citation type="journal article" date="2014" name="Front. Microbiol.">
        <title>High frequency of phylogenetically diverse reductive dehalogenase-homologous genes in deep subseafloor sedimentary metagenomes.</title>
        <authorList>
            <person name="Kawai M."/>
            <person name="Futagami T."/>
            <person name="Toyoda A."/>
            <person name="Takaki Y."/>
            <person name="Nishi S."/>
            <person name="Hori S."/>
            <person name="Arai W."/>
            <person name="Tsubouchi T."/>
            <person name="Morono Y."/>
            <person name="Uchiyama I."/>
            <person name="Ito T."/>
            <person name="Fujiyama A."/>
            <person name="Inagaki F."/>
            <person name="Takami H."/>
        </authorList>
    </citation>
    <scope>NUCLEOTIDE SEQUENCE</scope>
    <source>
        <strain evidence="2">Expedition CK06-06</strain>
    </source>
</reference>
<keyword evidence="1" id="KW-1133">Transmembrane helix</keyword>
<dbReference type="GO" id="GO:0004143">
    <property type="term" value="F:ATP-dependent diacylglycerol kinase activity"/>
    <property type="evidence" value="ECO:0007669"/>
    <property type="project" value="InterPro"/>
</dbReference>
<comment type="caution">
    <text evidence="2">The sequence shown here is derived from an EMBL/GenBank/DDBJ whole genome shotgun (WGS) entry which is preliminary data.</text>
</comment>
<evidence type="ECO:0000313" key="2">
    <source>
        <dbReference type="EMBL" id="GAG30271.1"/>
    </source>
</evidence>
<feature type="transmembrane region" description="Helical" evidence="1">
    <location>
        <begin position="129"/>
        <end position="147"/>
    </location>
</feature>
<accession>X0XZY2</accession>
<dbReference type="PANTHER" id="PTHR31303">
    <property type="entry name" value="CTP-DEPENDENT DIACYLGLYCEROL KINASE 1"/>
    <property type="match status" value="1"/>
</dbReference>
<dbReference type="PANTHER" id="PTHR31303:SF1">
    <property type="entry name" value="CTP-DEPENDENT DIACYLGLYCEROL KINASE 1"/>
    <property type="match status" value="1"/>
</dbReference>
<name>X0XZY2_9ZZZZ</name>
<organism evidence="2">
    <name type="scientific">marine sediment metagenome</name>
    <dbReference type="NCBI Taxonomy" id="412755"/>
    <lineage>
        <taxon>unclassified sequences</taxon>
        <taxon>metagenomes</taxon>
        <taxon>ecological metagenomes</taxon>
    </lineage>
</organism>